<dbReference type="Proteomes" id="UP001160483">
    <property type="component" value="Unassembled WGS sequence"/>
</dbReference>
<sequence length="970" mass="107764">MSSAQSQNDIVSPAEEQPMNVIKQNASTTAITCAPVNKAQKMQDHHSRDVYIAVNAMDGTSPSKKRRRTRSGTTESDLRTYGTAVAFQHQAQRSIEEMKDSEEDWKENGHVDDEIDASKENIEDCGEVSVNEEPGKHHVLVKEEPGKRHVLVKEEPGKRHVSVNEEPEKHDELASQSLSQETDSDERRVGVSLGKQEMSTLGDVSTIMEAMPSTSSLPSQVVHRSSVDMVFPEDEVPIELCLFSSDGSVEPTHAESPPRPSNNMKKASPQAASTTPKSPPLMSIGIPLTSTGSTSTASTFMTAVDTATQIVVNRTMRRRRRRKKFSFSSTRSKATAKANQEQGTMPASPALVDMLLSTSVNGHSAKNGAEVKISSNAPPSPIYPAADASHLYPTTSEGMQLRWEDVDPFFGPIAQSDLDNLMRWRRENANFIAANPKAWRGASGMESKRALLATMDADASDALTEHVEFPMRRGRSYVDVWEEIDFLDRLKHDSFVSKTQMKNRMMKRKTKRKGVIAAETSLLASYRDLVYGYDDDRFQEFRDHLVSRVKACQSDLLPATPPTPSTRRQQNASTNVDDNVAQTLAEEVEFDEEVLPSLPICQLHPASLGLWKLCKKQEPDYSVVHPASVNRSQVPARWKEEMEHHHQRQYEFQLQQTDEFADPSDGDDEGTGDSIRDRFRATILNHQVTGTLPSFGNSMEEDEISQTLAASIRSLIPLSIYNWRTAQLVYERAACSIQCAPILEGEAAAAKDLEDMFLQLCSSSDTSADVALLHASGSNRKPRVSQIIRSTPHDMIAHSVRYDVADNCSLAVVASVEFALRLSVGDVVDVLDRNGCWNYGEVMETYSDDTLGVVKFLLMQFSLWPEDTVEWISASEGRILPQGVADGSRSCSVGPTRAHRVRIQYDQSLARELELSLPQRQEKQAIAASQVLTQWQHDIVVRSTSDLQKMPQKRKRKRPAKSALVATTPS</sequence>
<accession>A0AAU9KTH7</accession>
<proteinExistence type="predicted"/>
<dbReference type="AlphaFoldDB" id="A0AAU9KTH7"/>
<gene>
    <name evidence="2" type="ORF">PBS003_LOCUS3134</name>
</gene>
<evidence type="ECO:0008006" key="4">
    <source>
        <dbReference type="Google" id="ProtNLM"/>
    </source>
</evidence>
<feature type="compositionally biased region" description="Polar residues" evidence="1">
    <location>
        <begin position="261"/>
        <end position="276"/>
    </location>
</feature>
<feature type="region of interest" description="Disordered" evidence="1">
    <location>
        <begin position="946"/>
        <end position="970"/>
    </location>
</feature>
<feature type="compositionally biased region" description="Acidic residues" evidence="1">
    <location>
        <begin position="659"/>
        <end position="671"/>
    </location>
</feature>
<evidence type="ECO:0000313" key="3">
    <source>
        <dbReference type="Proteomes" id="UP001160483"/>
    </source>
</evidence>
<dbReference type="EMBL" id="CAKKTJ010000152">
    <property type="protein sequence ID" value="CAH0476350.1"/>
    <property type="molecule type" value="Genomic_DNA"/>
</dbReference>
<evidence type="ECO:0000256" key="1">
    <source>
        <dbReference type="SAM" id="MobiDB-lite"/>
    </source>
</evidence>
<feature type="region of interest" description="Disordered" evidence="1">
    <location>
        <begin position="556"/>
        <end position="575"/>
    </location>
</feature>
<feature type="compositionally biased region" description="Low complexity" evidence="1">
    <location>
        <begin position="326"/>
        <end position="337"/>
    </location>
</feature>
<feature type="compositionally biased region" description="Polar residues" evidence="1">
    <location>
        <begin position="565"/>
        <end position="575"/>
    </location>
</feature>
<name>A0AAU9KTH7_9STRA</name>
<feature type="region of interest" description="Disordered" evidence="1">
    <location>
        <begin position="55"/>
        <end position="76"/>
    </location>
</feature>
<comment type="caution">
    <text evidence="2">The sequence shown here is derived from an EMBL/GenBank/DDBJ whole genome shotgun (WGS) entry which is preliminary data.</text>
</comment>
<reference evidence="2" key="1">
    <citation type="submission" date="2021-11" db="EMBL/GenBank/DDBJ databases">
        <authorList>
            <person name="Islam A."/>
            <person name="Islam S."/>
            <person name="Flora M.S."/>
            <person name="Rahman M."/>
            <person name="Ziaur R.M."/>
            <person name="Epstein J.H."/>
            <person name="Hassan M."/>
            <person name="Klassen M."/>
            <person name="Woodard K."/>
            <person name="Webb A."/>
            <person name="Webby R.J."/>
            <person name="El Zowalaty M.E."/>
        </authorList>
    </citation>
    <scope>NUCLEOTIDE SEQUENCE</scope>
    <source>
        <strain evidence="2">Pbs3</strain>
    </source>
</reference>
<feature type="compositionally biased region" description="Basic residues" evidence="1">
    <location>
        <begin position="315"/>
        <end position="325"/>
    </location>
</feature>
<evidence type="ECO:0000313" key="2">
    <source>
        <dbReference type="EMBL" id="CAH0476350.1"/>
    </source>
</evidence>
<feature type="region of interest" description="Disordered" evidence="1">
    <location>
        <begin position="645"/>
        <end position="673"/>
    </location>
</feature>
<feature type="region of interest" description="Disordered" evidence="1">
    <location>
        <begin position="311"/>
        <end position="344"/>
    </location>
</feature>
<protein>
    <recommendedName>
        <fullName evidence="4">SH3 domain-containing protein</fullName>
    </recommendedName>
</protein>
<feature type="region of interest" description="Disordered" evidence="1">
    <location>
        <begin position="247"/>
        <end position="294"/>
    </location>
</feature>
<feature type="compositionally biased region" description="Basic residues" evidence="1">
    <location>
        <begin position="951"/>
        <end position="960"/>
    </location>
</feature>
<organism evidence="2 3">
    <name type="scientific">Peronospora belbahrii</name>
    <dbReference type="NCBI Taxonomy" id="622444"/>
    <lineage>
        <taxon>Eukaryota</taxon>
        <taxon>Sar</taxon>
        <taxon>Stramenopiles</taxon>
        <taxon>Oomycota</taxon>
        <taxon>Peronosporomycetes</taxon>
        <taxon>Peronosporales</taxon>
        <taxon>Peronosporaceae</taxon>
        <taxon>Peronospora</taxon>
    </lineage>
</organism>
<feature type="region of interest" description="Disordered" evidence="1">
    <location>
        <begin position="155"/>
        <end position="189"/>
    </location>
</feature>
<feature type="compositionally biased region" description="Basic and acidic residues" evidence="1">
    <location>
        <begin position="155"/>
        <end position="173"/>
    </location>
</feature>